<dbReference type="Gene3D" id="2.30.31.70">
    <property type="match status" value="1"/>
</dbReference>
<reference evidence="2 3" key="1">
    <citation type="submission" date="2023-04" db="EMBL/GenBank/DDBJ databases">
        <title>Genomic of Lysinibacillus capsici TSBLM.</title>
        <authorList>
            <person name="Hu X.S."/>
            <person name="Yu C.H."/>
        </authorList>
    </citation>
    <scope>NUCLEOTIDE SEQUENCE [LARGE SCALE GENOMIC DNA]</scope>
    <source>
        <strain evidence="2 3">TSBLM</strain>
    </source>
</reference>
<protein>
    <submittedName>
        <fullName evidence="2">PC4/YdbC family ssDNA-binding protein</fullName>
    </submittedName>
</protein>
<dbReference type="GeneID" id="74905202"/>
<dbReference type="Proteomes" id="UP001244564">
    <property type="component" value="Chromosome"/>
</dbReference>
<feature type="domain" description="Transcriptional coactivator p15 (PC4) C-terminal" evidence="1">
    <location>
        <begin position="20"/>
        <end position="66"/>
    </location>
</feature>
<accession>A0ABY8KJ72</accession>
<dbReference type="EMBL" id="CP122283">
    <property type="protein sequence ID" value="WGF39041.1"/>
    <property type="molecule type" value="Genomic_DNA"/>
</dbReference>
<organism evidence="2 3">
    <name type="scientific">Lysinibacillus capsici</name>
    <dbReference type="NCBI Taxonomy" id="2115968"/>
    <lineage>
        <taxon>Bacteria</taxon>
        <taxon>Bacillati</taxon>
        <taxon>Bacillota</taxon>
        <taxon>Bacilli</taxon>
        <taxon>Bacillales</taxon>
        <taxon>Bacillaceae</taxon>
        <taxon>Lysinibacillus</taxon>
    </lineage>
</organism>
<sequence length="79" mass="9139">MSKETFEIIENVALLRTADTGWTRELSKVSWYHKPTTIDIRWWSPQKEKAGKGVSLTMEEAQLLLEGLQKCLSIEQMEV</sequence>
<dbReference type="InterPro" id="IPR003173">
    <property type="entry name" value="PC4_C"/>
</dbReference>
<gene>
    <name evidence="2" type="ORF">QBO96_01920</name>
</gene>
<proteinExistence type="predicted"/>
<keyword evidence="3" id="KW-1185">Reference proteome</keyword>
<evidence type="ECO:0000313" key="3">
    <source>
        <dbReference type="Proteomes" id="UP001244564"/>
    </source>
</evidence>
<evidence type="ECO:0000313" key="2">
    <source>
        <dbReference type="EMBL" id="WGF39041.1"/>
    </source>
</evidence>
<dbReference type="RefSeq" id="WP_004230933.1">
    <property type="nucleotide sequence ID" value="NZ_CP084108.1"/>
</dbReference>
<evidence type="ECO:0000259" key="1">
    <source>
        <dbReference type="Pfam" id="PF02229"/>
    </source>
</evidence>
<name>A0ABY8KJ72_9BACI</name>
<dbReference type="Pfam" id="PF02229">
    <property type="entry name" value="PC4"/>
    <property type="match status" value="1"/>
</dbReference>